<name>A0A9X6WG58_BACTU</name>
<dbReference type="Proteomes" id="UP000224003">
    <property type="component" value="Unassembled WGS sequence"/>
</dbReference>
<dbReference type="PANTHER" id="PTHR13696">
    <property type="entry name" value="P-LOOP CONTAINING NUCLEOSIDE TRIPHOSPHATE HYDROLASE"/>
    <property type="match status" value="1"/>
</dbReference>
<feature type="domain" description="AAA" evidence="1">
    <location>
        <begin position="1"/>
        <end position="177"/>
    </location>
</feature>
<evidence type="ECO:0000259" key="1">
    <source>
        <dbReference type="Pfam" id="PF13614"/>
    </source>
</evidence>
<organism evidence="2 3">
    <name type="scientific">Bacillus thuringiensis</name>
    <dbReference type="NCBI Taxonomy" id="1428"/>
    <lineage>
        <taxon>Bacteria</taxon>
        <taxon>Bacillati</taxon>
        <taxon>Bacillota</taxon>
        <taxon>Bacilli</taxon>
        <taxon>Bacillales</taxon>
        <taxon>Bacillaceae</taxon>
        <taxon>Bacillus</taxon>
        <taxon>Bacillus cereus group</taxon>
    </lineage>
</organism>
<proteinExistence type="predicted"/>
<dbReference type="InterPro" id="IPR025669">
    <property type="entry name" value="AAA_dom"/>
</dbReference>
<reference evidence="2 3" key="1">
    <citation type="submission" date="2017-09" db="EMBL/GenBank/DDBJ databases">
        <title>Large-scale bioinformatics analysis of Bacillus genomes uncovers conserved roles of natural products in bacterial physiology.</title>
        <authorList>
            <consortium name="Agbiome Team Llc"/>
            <person name="Bleich R.M."/>
            <person name="Grubbs K.J."/>
            <person name="Santa Maria K.C."/>
            <person name="Allen S.E."/>
            <person name="Farag S."/>
            <person name="Shank E.A."/>
            <person name="Bowers A."/>
        </authorList>
    </citation>
    <scope>NUCLEOTIDE SEQUENCE [LARGE SCALE GENOMIC DNA]</scope>
    <source>
        <strain evidence="2 3">AFS085496</strain>
    </source>
</reference>
<comment type="caution">
    <text evidence="2">The sequence shown here is derived from an EMBL/GenBank/DDBJ whole genome shotgun (WGS) entry which is preliminary data.</text>
</comment>
<dbReference type="InterPro" id="IPR050678">
    <property type="entry name" value="DNA_Partitioning_ATPase"/>
</dbReference>
<dbReference type="AlphaFoldDB" id="A0A9X6WG58"/>
<dbReference type="CDD" id="cd02042">
    <property type="entry name" value="ParAB_family"/>
    <property type="match status" value="1"/>
</dbReference>
<evidence type="ECO:0000313" key="2">
    <source>
        <dbReference type="EMBL" id="PFJ24639.1"/>
    </source>
</evidence>
<evidence type="ECO:0000313" key="3">
    <source>
        <dbReference type="Proteomes" id="UP000224003"/>
    </source>
</evidence>
<sequence length="271" mass="31232">MKIILSALYKGGIGKTYQNTLLARTLSERGFKVLFLDFDSQMNGTTFLTNKQISDPIFKEQNIFKAMRDENLKENIVELNEKLQYVPGSKGVNQFETLMNKKNMKDRHLFIKGLLFDIYKSQAYDFVIMDMSPSTSPLNTSVMSAASHHIIMTQSEFFSMQMVPQYIHDIQKLQKDYGVKTKILGISVGMLDSRSTLEKKVISTIRNTYSDLVFETVIKRKAALKRYAAEGYPEKRNKPERNALQDYNNLTDEILERMGYTNKNAEVKERA</sequence>
<dbReference type="Gene3D" id="3.40.50.300">
    <property type="entry name" value="P-loop containing nucleotide triphosphate hydrolases"/>
    <property type="match status" value="1"/>
</dbReference>
<protein>
    <recommendedName>
        <fullName evidence="1">AAA domain-containing protein</fullName>
    </recommendedName>
</protein>
<accession>A0A9X6WG58</accession>
<dbReference type="SUPFAM" id="SSF52540">
    <property type="entry name" value="P-loop containing nucleoside triphosphate hydrolases"/>
    <property type="match status" value="1"/>
</dbReference>
<dbReference type="EMBL" id="NUVX01000130">
    <property type="protein sequence ID" value="PFJ24639.1"/>
    <property type="molecule type" value="Genomic_DNA"/>
</dbReference>
<dbReference type="Pfam" id="PF13614">
    <property type="entry name" value="AAA_31"/>
    <property type="match status" value="1"/>
</dbReference>
<gene>
    <name evidence="2" type="ORF">COJ15_36495</name>
</gene>
<dbReference type="PANTHER" id="PTHR13696:SF52">
    <property type="entry name" value="PARA FAMILY PROTEIN CT_582"/>
    <property type="match status" value="1"/>
</dbReference>
<dbReference type="InterPro" id="IPR027417">
    <property type="entry name" value="P-loop_NTPase"/>
</dbReference>
<dbReference type="RefSeq" id="WP_098517958.1">
    <property type="nucleotide sequence ID" value="NZ_NUVX01000130.1"/>
</dbReference>